<name>A0AAD9U3T1_9ROSI</name>
<dbReference type="AlphaFoldDB" id="A0AAD9U3T1"/>
<comment type="caution">
    <text evidence="1">The sequence shown here is derived from an EMBL/GenBank/DDBJ whole genome shotgun (WGS) entry which is preliminary data.</text>
</comment>
<evidence type="ECO:0000313" key="1">
    <source>
        <dbReference type="EMBL" id="KAK2646840.1"/>
    </source>
</evidence>
<sequence>MDCKREGGSDKKRQSCPGMLKVLVKRKIREVGSVVMGQKSTIFFIQESKLRVFDHRIIRGLGGARLNRGVVVDVEGSAGGLITLWDEELVTIKDCILNKWCIILMVVLNKFDKELVFCNKDVSNLESERRELWEFILCAHFICHGASRGGRG</sequence>
<protein>
    <submittedName>
        <fullName evidence="1">Uncharacterized protein</fullName>
    </submittedName>
</protein>
<evidence type="ECO:0000313" key="2">
    <source>
        <dbReference type="Proteomes" id="UP001280121"/>
    </source>
</evidence>
<dbReference type="Proteomes" id="UP001280121">
    <property type="component" value="Unassembled WGS sequence"/>
</dbReference>
<organism evidence="1 2">
    <name type="scientific">Dipteronia dyeriana</name>
    <dbReference type="NCBI Taxonomy" id="168575"/>
    <lineage>
        <taxon>Eukaryota</taxon>
        <taxon>Viridiplantae</taxon>
        <taxon>Streptophyta</taxon>
        <taxon>Embryophyta</taxon>
        <taxon>Tracheophyta</taxon>
        <taxon>Spermatophyta</taxon>
        <taxon>Magnoliopsida</taxon>
        <taxon>eudicotyledons</taxon>
        <taxon>Gunneridae</taxon>
        <taxon>Pentapetalae</taxon>
        <taxon>rosids</taxon>
        <taxon>malvids</taxon>
        <taxon>Sapindales</taxon>
        <taxon>Sapindaceae</taxon>
        <taxon>Hippocastanoideae</taxon>
        <taxon>Acereae</taxon>
        <taxon>Dipteronia</taxon>
    </lineage>
</organism>
<accession>A0AAD9U3T1</accession>
<proteinExistence type="predicted"/>
<gene>
    <name evidence="1" type="ORF">Ddye_022035</name>
</gene>
<dbReference type="EMBL" id="JANJYI010000006">
    <property type="protein sequence ID" value="KAK2646840.1"/>
    <property type="molecule type" value="Genomic_DNA"/>
</dbReference>
<keyword evidence="2" id="KW-1185">Reference proteome</keyword>
<reference evidence="1" key="1">
    <citation type="journal article" date="2023" name="Plant J.">
        <title>Genome sequences and population genomics provide insights into the demographic history, inbreeding, and mutation load of two 'living fossil' tree species of Dipteronia.</title>
        <authorList>
            <person name="Feng Y."/>
            <person name="Comes H.P."/>
            <person name="Chen J."/>
            <person name="Zhu S."/>
            <person name="Lu R."/>
            <person name="Zhang X."/>
            <person name="Li P."/>
            <person name="Qiu J."/>
            <person name="Olsen K.M."/>
            <person name="Qiu Y."/>
        </authorList>
    </citation>
    <scope>NUCLEOTIDE SEQUENCE</scope>
    <source>
        <strain evidence="1">KIB01</strain>
    </source>
</reference>